<accession>A0A846MI85</accession>
<name>A0A846MI85_9BACL</name>
<dbReference type="EMBL" id="JAASRS010000001">
    <property type="protein sequence ID" value="NIK15294.1"/>
    <property type="molecule type" value="Genomic_DNA"/>
</dbReference>
<dbReference type="AlphaFoldDB" id="A0A846MI85"/>
<dbReference type="Proteomes" id="UP000532769">
    <property type="component" value="Unassembled WGS sequence"/>
</dbReference>
<dbReference type="RefSeq" id="WP_166910080.1">
    <property type="nucleotide sequence ID" value="NZ_JAASRS010000001.1"/>
</dbReference>
<protein>
    <recommendedName>
        <fullName evidence="3">DUF3168 domain-containing protein</fullName>
    </recommendedName>
</protein>
<evidence type="ECO:0000313" key="1">
    <source>
        <dbReference type="EMBL" id="NIK15294.1"/>
    </source>
</evidence>
<sequence>MTISQIIHSLLVSDEQLVSLVGYTPKNKRISAMIPNNREDYPYIVFEISPYEAGEVDTYRCDIRIVSKNVVEMEKIAKRVIDLLHFRAKDKPFTVNDVAIYYAKHIGGGVLYVDDLNVYEQLLIFHIKVKEMI</sequence>
<comment type="caution">
    <text evidence="1">The sequence shown here is derived from an EMBL/GenBank/DDBJ whole genome shotgun (WGS) entry which is preliminary data.</text>
</comment>
<reference evidence="1 2" key="1">
    <citation type="submission" date="2020-03" db="EMBL/GenBank/DDBJ databases">
        <title>Genomic Encyclopedia of Archaeal and Bacterial Type Strains, Phase II (KMG-II): from individual species to whole genera.</title>
        <authorList>
            <person name="Goeker M."/>
        </authorList>
    </citation>
    <scope>NUCLEOTIDE SEQUENCE [LARGE SCALE GENOMIC DNA]</scope>
    <source>
        <strain evidence="1 2">DSM 4749</strain>
    </source>
</reference>
<evidence type="ECO:0008006" key="3">
    <source>
        <dbReference type="Google" id="ProtNLM"/>
    </source>
</evidence>
<organism evidence="1 2">
    <name type="scientific">Saccharococcus thermophilus</name>
    <dbReference type="NCBI Taxonomy" id="29396"/>
    <lineage>
        <taxon>Bacteria</taxon>
        <taxon>Bacillati</taxon>
        <taxon>Bacillota</taxon>
        <taxon>Bacilli</taxon>
        <taxon>Bacillales</taxon>
        <taxon>Anoxybacillaceae</taxon>
        <taxon>Saccharococcus</taxon>
    </lineage>
</organism>
<gene>
    <name evidence="1" type="ORF">BDD39_001804</name>
</gene>
<evidence type="ECO:0000313" key="2">
    <source>
        <dbReference type="Proteomes" id="UP000532769"/>
    </source>
</evidence>
<proteinExistence type="predicted"/>
<keyword evidence="2" id="KW-1185">Reference proteome</keyword>